<evidence type="ECO:0000313" key="1">
    <source>
        <dbReference type="EMBL" id="MDR7330713.1"/>
    </source>
</evidence>
<sequence length="308" mass="34520">MSHDDITAHFVDLRRLTNADHILRAAIAAGHYHRLTPEIAMLRERFTELPPWDRVRARTLAFGWSADRAVLVSRSAAVIHGLWTLGLDPLVELAYLTRSAPPRSQRHPYVVYRRSHLHGHEVIDMEGVRVSTVARTLRDVARYHGVIAGVVAIDSARRRFPALPLDGLTMGKFFGIGMVRQALELSTGLAESPLESEATALLKLDAEIGRHSIVPQQEVTIGGRRVRPDNLIDGWLIVEIDGELKYDGHTFGKPTDDVIRAERQREKLLQNAGYVERRYGSRDIRGGLMLADVRRTLRSAPSWAKTTG</sequence>
<evidence type="ECO:0000313" key="2">
    <source>
        <dbReference type="Proteomes" id="UP001180840"/>
    </source>
</evidence>
<reference evidence="1" key="1">
    <citation type="submission" date="2023-07" db="EMBL/GenBank/DDBJ databases">
        <title>Sequencing the genomes of 1000 actinobacteria strains.</title>
        <authorList>
            <person name="Klenk H.-P."/>
        </authorList>
    </citation>
    <scope>NUCLEOTIDE SEQUENCE</scope>
    <source>
        <strain evidence="1">DSM 107476</strain>
    </source>
</reference>
<proteinExistence type="predicted"/>
<comment type="caution">
    <text evidence="1">The sequence shown here is derived from an EMBL/GenBank/DDBJ whole genome shotgun (WGS) entry which is preliminary data.</text>
</comment>
<dbReference type="Proteomes" id="UP001180840">
    <property type="component" value="Unassembled WGS sequence"/>
</dbReference>
<dbReference type="RefSeq" id="WP_290196668.1">
    <property type="nucleotide sequence ID" value="NZ_CP047654.1"/>
</dbReference>
<name>A0ABU2A0J7_9CORY</name>
<keyword evidence="2" id="KW-1185">Reference proteome</keyword>
<organism evidence="1 2">
    <name type="scientific">Corynebacterium guangdongense</name>
    <dbReference type="NCBI Taxonomy" id="1783348"/>
    <lineage>
        <taxon>Bacteria</taxon>
        <taxon>Bacillati</taxon>
        <taxon>Actinomycetota</taxon>
        <taxon>Actinomycetes</taxon>
        <taxon>Mycobacteriales</taxon>
        <taxon>Corynebacteriaceae</taxon>
        <taxon>Corynebacterium</taxon>
    </lineage>
</organism>
<protein>
    <recommendedName>
        <fullName evidence="3">Transcriptional regulator, AbiEi antitoxin, Type IV TA system</fullName>
    </recommendedName>
</protein>
<gene>
    <name evidence="1" type="ORF">J2S39_002389</name>
</gene>
<dbReference type="EMBL" id="JAVDXZ010000001">
    <property type="protein sequence ID" value="MDR7330713.1"/>
    <property type="molecule type" value="Genomic_DNA"/>
</dbReference>
<evidence type="ECO:0008006" key="3">
    <source>
        <dbReference type="Google" id="ProtNLM"/>
    </source>
</evidence>
<accession>A0ABU2A0J7</accession>